<evidence type="ECO:0000256" key="1">
    <source>
        <dbReference type="ARBA" id="ARBA00022670"/>
    </source>
</evidence>
<dbReference type="GO" id="GO:0006508">
    <property type="term" value="P:proteolysis"/>
    <property type="evidence" value="ECO:0007669"/>
    <property type="project" value="UniProtKB-KW"/>
</dbReference>
<evidence type="ECO:0000313" key="7">
    <source>
        <dbReference type="EMBL" id="QNO55797.1"/>
    </source>
</evidence>
<evidence type="ECO:0000256" key="3">
    <source>
        <dbReference type="ARBA" id="ARBA00022801"/>
    </source>
</evidence>
<evidence type="ECO:0000256" key="2">
    <source>
        <dbReference type="ARBA" id="ARBA00022723"/>
    </source>
</evidence>
<dbReference type="EMBL" id="MT631630">
    <property type="protein sequence ID" value="QNO55797.1"/>
    <property type="molecule type" value="Genomic_DNA"/>
</dbReference>
<evidence type="ECO:0000256" key="4">
    <source>
        <dbReference type="ARBA" id="ARBA00022833"/>
    </source>
</evidence>
<dbReference type="SUPFAM" id="SSF102712">
    <property type="entry name" value="JAB1/MPN domain"/>
    <property type="match status" value="1"/>
</dbReference>
<dbReference type="Pfam" id="PF14464">
    <property type="entry name" value="Prok-JAB"/>
    <property type="match status" value="1"/>
</dbReference>
<keyword evidence="2" id="KW-0479">Metal-binding</keyword>
<sequence>MHKKRMIASIAKDVLDLIMEVSKYNHPKEFIGLLCAEDDLITDVLFLPGTISSDENAIIRLDMLPMGLSYIGSVHSHPHLTVMKPSEQDLFMFSKTGDCHIVSFYPYEEHCWRCYNSRGEGRELEIVERDTNELEVGEEWYEF</sequence>
<protein>
    <submittedName>
        <fullName evidence="7">Putative metalloprotease</fullName>
    </submittedName>
</protein>
<feature type="domain" description="JAB" evidence="6">
    <location>
        <begin position="12"/>
        <end position="115"/>
    </location>
</feature>
<keyword evidence="5 7" id="KW-0482">Metalloprotease</keyword>
<dbReference type="Gene3D" id="3.40.140.10">
    <property type="entry name" value="Cytidine Deaminase, domain 2"/>
    <property type="match status" value="1"/>
</dbReference>
<dbReference type="GO" id="GO:0046872">
    <property type="term" value="F:metal ion binding"/>
    <property type="evidence" value="ECO:0007669"/>
    <property type="project" value="UniProtKB-KW"/>
</dbReference>
<accession>A0A7G9Z6B3</accession>
<dbReference type="GO" id="GO:0008237">
    <property type="term" value="F:metallopeptidase activity"/>
    <property type="evidence" value="ECO:0007669"/>
    <property type="project" value="UniProtKB-KW"/>
</dbReference>
<keyword evidence="4" id="KW-0862">Zinc</keyword>
<keyword evidence="1 7" id="KW-0645">Protease</keyword>
<dbReference type="CDD" id="cd08072">
    <property type="entry name" value="MPN_archaeal"/>
    <property type="match status" value="1"/>
</dbReference>
<name>A0A7G9Z6B3_9EURY</name>
<proteinExistence type="predicted"/>
<evidence type="ECO:0000259" key="6">
    <source>
        <dbReference type="Pfam" id="PF14464"/>
    </source>
</evidence>
<evidence type="ECO:0000256" key="5">
    <source>
        <dbReference type="ARBA" id="ARBA00023049"/>
    </source>
</evidence>
<keyword evidence="3" id="KW-0378">Hydrolase</keyword>
<gene>
    <name evidence="7" type="ORF">LEBEIBBM_00012</name>
</gene>
<dbReference type="InterPro" id="IPR028090">
    <property type="entry name" value="JAB_dom_prok"/>
</dbReference>
<reference evidence="7" key="1">
    <citation type="submission" date="2020-06" db="EMBL/GenBank/DDBJ databases">
        <title>Unique genomic features of the anaerobic methanotrophic archaea.</title>
        <authorList>
            <person name="Chadwick G.L."/>
            <person name="Skennerton C.T."/>
            <person name="Laso-Perez R."/>
            <person name="Leu A.O."/>
            <person name="Speth D.R."/>
            <person name="Yu H."/>
            <person name="Morgan-Lang C."/>
            <person name="Hatzenpichler R."/>
            <person name="Goudeau D."/>
            <person name="Malmstrom R."/>
            <person name="Brazelton W.J."/>
            <person name="Woyke T."/>
            <person name="Hallam S.J."/>
            <person name="Tyson G.W."/>
            <person name="Wegener G."/>
            <person name="Boetius A."/>
            <person name="Orphan V."/>
        </authorList>
    </citation>
    <scope>NUCLEOTIDE SEQUENCE</scope>
</reference>
<dbReference type="AlphaFoldDB" id="A0A7G9Z6B3"/>
<organism evidence="7">
    <name type="scientific">Candidatus Methanophaga sp. ANME-1 ERB7</name>
    <dbReference type="NCBI Taxonomy" id="2759913"/>
    <lineage>
        <taxon>Archaea</taxon>
        <taxon>Methanobacteriati</taxon>
        <taxon>Methanobacteriota</taxon>
        <taxon>Stenosarchaea group</taxon>
        <taxon>Methanomicrobia</taxon>
        <taxon>Candidatus Methanophagales</taxon>
        <taxon>Candidatus Methanophagaceae</taxon>
        <taxon>Candidatus Methanophaga</taxon>
    </lineage>
</organism>